<dbReference type="SUPFAM" id="SSF55785">
    <property type="entry name" value="PYP-like sensor domain (PAS domain)"/>
    <property type="match status" value="1"/>
</dbReference>
<dbReference type="EMBL" id="CYXR01000001">
    <property type="protein sequence ID" value="CUM70286.1"/>
    <property type="molecule type" value="Genomic_DNA"/>
</dbReference>
<keyword evidence="4 9" id="KW-0597">Phosphoprotein</keyword>
<dbReference type="SMART" id="SM00387">
    <property type="entry name" value="HATPase_c"/>
    <property type="match status" value="1"/>
</dbReference>
<evidence type="ECO:0000256" key="7">
    <source>
        <dbReference type="ARBA" id="ARBA00023012"/>
    </source>
</evidence>
<dbReference type="CDD" id="cd16922">
    <property type="entry name" value="HATPase_EvgS-ArcB-TorS-like"/>
    <property type="match status" value="1"/>
</dbReference>
<dbReference type="SUPFAM" id="SSF55781">
    <property type="entry name" value="GAF domain-like"/>
    <property type="match status" value="1"/>
</dbReference>
<dbReference type="Pfam" id="PF00072">
    <property type="entry name" value="Response_reg"/>
    <property type="match status" value="1"/>
</dbReference>
<reference evidence="12 13" key="1">
    <citation type="submission" date="2015-09" db="EMBL/GenBank/DDBJ databases">
        <authorList>
            <consortium name="Pathogen Informatics"/>
        </authorList>
    </citation>
    <scope>NUCLEOTIDE SEQUENCE [LARGE SCALE GENOMIC DNA]</scope>
    <source>
        <strain evidence="12 13">2789STDY5834962</strain>
    </source>
</reference>
<evidence type="ECO:0000256" key="4">
    <source>
        <dbReference type="ARBA" id="ARBA00022553"/>
    </source>
</evidence>
<proteinExistence type="predicted"/>
<dbReference type="InterPro" id="IPR005467">
    <property type="entry name" value="His_kinase_dom"/>
</dbReference>
<dbReference type="InterPro" id="IPR001789">
    <property type="entry name" value="Sig_transdc_resp-reg_receiver"/>
</dbReference>
<feature type="modified residue" description="4-aspartylphosphate" evidence="9">
    <location>
        <position position="774"/>
    </location>
</feature>
<comment type="function">
    <text evidence="8">May play the central regulatory role in sporulation. It may be an element of the effector pathway responsible for the activation of sporulation genes in response to nutritional stress. Spo0A may act in concert with spo0H (a sigma factor) to control the expression of some genes that are critical to the sporulation process.</text>
</comment>
<dbReference type="SUPFAM" id="SSF55874">
    <property type="entry name" value="ATPase domain of HSP90 chaperone/DNA topoisomerase II/histidine kinase"/>
    <property type="match status" value="1"/>
</dbReference>
<dbReference type="AlphaFoldDB" id="A0A173QXQ5"/>
<dbReference type="PANTHER" id="PTHR43047">
    <property type="entry name" value="TWO-COMPONENT HISTIDINE PROTEIN KINASE"/>
    <property type="match status" value="1"/>
</dbReference>
<evidence type="ECO:0000256" key="9">
    <source>
        <dbReference type="PROSITE-ProRule" id="PRU00169"/>
    </source>
</evidence>
<dbReference type="EC" id="2.7.13.3" evidence="2"/>
<dbReference type="InterPro" id="IPR011006">
    <property type="entry name" value="CheY-like_superfamily"/>
</dbReference>
<comment type="catalytic activity">
    <reaction evidence="1">
        <text>ATP + protein L-histidine = ADP + protein N-phospho-L-histidine.</text>
        <dbReference type="EC" id="2.7.13.3"/>
    </reaction>
</comment>
<gene>
    <name evidence="12" type="primary">rpfC</name>
    <name evidence="12" type="ORF">ERS852574_00134</name>
</gene>
<dbReference type="Pfam" id="PF02518">
    <property type="entry name" value="HATPase_c"/>
    <property type="match status" value="1"/>
</dbReference>
<dbReference type="GO" id="GO:0009927">
    <property type="term" value="F:histidine phosphotransfer kinase activity"/>
    <property type="evidence" value="ECO:0007669"/>
    <property type="project" value="TreeGrafter"/>
</dbReference>
<feature type="domain" description="Histidine kinase" evidence="10">
    <location>
        <begin position="475"/>
        <end position="699"/>
    </location>
</feature>
<evidence type="ECO:0000259" key="11">
    <source>
        <dbReference type="PROSITE" id="PS50110"/>
    </source>
</evidence>
<dbReference type="GO" id="GO:0005886">
    <property type="term" value="C:plasma membrane"/>
    <property type="evidence" value="ECO:0007669"/>
    <property type="project" value="TreeGrafter"/>
</dbReference>
<dbReference type="Gene3D" id="3.30.450.40">
    <property type="match status" value="1"/>
</dbReference>
<keyword evidence="6" id="KW-0418">Kinase</keyword>
<evidence type="ECO:0000259" key="10">
    <source>
        <dbReference type="PROSITE" id="PS50109"/>
    </source>
</evidence>
<dbReference type="Pfam" id="PF00512">
    <property type="entry name" value="HisKA"/>
    <property type="match status" value="1"/>
</dbReference>
<name>A0A173QXQ5_9FIRM</name>
<feature type="domain" description="Response regulatory" evidence="11">
    <location>
        <begin position="722"/>
        <end position="843"/>
    </location>
</feature>
<dbReference type="PROSITE" id="PS50109">
    <property type="entry name" value="HIS_KIN"/>
    <property type="match status" value="1"/>
</dbReference>
<evidence type="ECO:0000256" key="2">
    <source>
        <dbReference type="ARBA" id="ARBA00012438"/>
    </source>
</evidence>
<evidence type="ECO:0000256" key="5">
    <source>
        <dbReference type="ARBA" id="ARBA00022679"/>
    </source>
</evidence>
<dbReference type="InterPro" id="IPR029016">
    <property type="entry name" value="GAF-like_dom_sf"/>
</dbReference>
<dbReference type="SMART" id="SM00448">
    <property type="entry name" value="REC"/>
    <property type="match status" value="1"/>
</dbReference>
<dbReference type="SUPFAM" id="SSF47384">
    <property type="entry name" value="Homodimeric domain of signal transducing histidine kinase"/>
    <property type="match status" value="1"/>
</dbReference>
<evidence type="ECO:0000313" key="12">
    <source>
        <dbReference type="EMBL" id="CUM70286.1"/>
    </source>
</evidence>
<organism evidence="12 13">
    <name type="scientific">Coprococcus comes</name>
    <dbReference type="NCBI Taxonomy" id="410072"/>
    <lineage>
        <taxon>Bacteria</taxon>
        <taxon>Bacillati</taxon>
        <taxon>Bacillota</taxon>
        <taxon>Clostridia</taxon>
        <taxon>Lachnospirales</taxon>
        <taxon>Lachnospiraceae</taxon>
        <taxon>Coprococcus</taxon>
    </lineage>
</organism>
<dbReference type="Proteomes" id="UP000095727">
    <property type="component" value="Unassembled WGS sequence"/>
</dbReference>
<evidence type="ECO:0000313" key="13">
    <source>
        <dbReference type="Proteomes" id="UP000095727"/>
    </source>
</evidence>
<dbReference type="Gene3D" id="3.30.565.10">
    <property type="entry name" value="Histidine kinase-like ATPase, C-terminal domain"/>
    <property type="match status" value="1"/>
</dbReference>
<dbReference type="GO" id="GO:0000155">
    <property type="term" value="F:phosphorelay sensor kinase activity"/>
    <property type="evidence" value="ECO:0007669"/>
    <property type="project" value="InterPro"/>
</dbReference>
<dbReference type="PROSITE" id="PS50110">
    <property type="entry name" value="RESPONSE_REGULATORY"/>
    <property type="match status" value="1"/>
</dbReference>
<dbReference type="CDD" id="cd00082">
    <property type="entry name" value="HisKA"/>
    <property type="match status" value="1"/>
</dbReference>
<dbReference type="RefSeq" id="WP_055155491.1">
    <property type="nucleotide sequence ID" value="NZ_CYXR01000001.1"/>
</dbReference>
<dbReference type="PANTHER" id="PTHR43047:SF72">
    <property type="entry name" value="OSMOSENSING HISTIDINE PROTEIN KINASE SLN1"/>
    <property type="match status" value="1"/>
</dbReference>
<dbReference type="InterPro" id="IPR004358">
    <property type="entry name" value="Sig_transdc_His_kin-like_C"/>
</dbReference>
<dbReference type="SMART" id="SM00388">
    <property type="entry name" value="HisKA"/>
    <property type="match status" value="1"/>
</dbReference>
<keyword evidence="5 12" id="KW-0808">Transferase</keyword>
<evidence type="ECO:0000256" key="3">
    <source>
        <dbReference type="ARBA" id="ARBA00018672"/>
    </source>
</evidence>
<protein>
    <recommendedName>
        <fullName evidence="3">Stage 0 sporulation protein A homolog</fullName>
        <ecNumber evidence="2">2.7.13.3</ecNumber>
    </recommendedName>
</protein>
<dbReference type="InterPro" id="IPR003594">
    <property type="entry name" value="HATPase_dom"/>
</dbReference>
<dbReference type="Gene3D" id="1.10.287.130">
    <property type="match status" value="1"/>
</dbReference>
<keyword evidence="7" id="KW-0902">Two-component regulatory system</keyword>
<evidence type="ECO:0000256" key="1">
    <source>
        <dbReference type="ARBA" id="ARBA00000085"/>
    </source>
</evidence>
<dbReference type="InterPro" id="IPR003661">
    <property type="entry name" value="HisK_dim/P_dom"/>
</dbReference>
<dbReference type="InterPro" id="IPR036890">
    <property type="entry name" value="HATPase_C_sf"/>
</dbReference>
<dbReference type="PRINTS" id="PR00344">
    <property type="entry name" value="BCTRLSENSOR"/>
</dbReference>
<evidence type="ECO:0000256" key="8">
    <source>
        <dbReference type="ARBA" id="ARBA00024867"/>
    </source>
</evidence>
<sequence>MNNDKDNATLYAELKAERFMTDQISLLHEAEDLADGINFMLKSIGEFTDADRAYVFETSENHTSTNTYEWCAAGVTPQIRNLHDIPFESMPKWIEVFLHGENILIEDLEAYRESMPLEYELLKVQNVSTLIAFPISVHEKLIGFVGVDNPDMEKSSLIHRLLSLLGKYVGTMIKDHKNEQMRLEVVASKSRLDYQLEMDEILRGAQIGIWTLELDGDKTPLLHPNPTMCTLLGVSQEMSPEEVYQFWYHRIPPKYVTPVLDYIQKVIHESYSEITYPWNHPLLGQIWIRCGGILYPDYQGNGICIRGYHQDVTRNIENERKYQNLTAATSQIYHAIYHIDLIQDRIEKLAGANQNYTPTGVVTSATAQLNDILEKMVAPSHHEIMQYFFDLTTVNDRLHGKLFISREYPSPQGIWRRATFIVQNRDTDDDVTEILYVTQIIDDYKQKELAYQQELVKAVESANQANTAKTDFLSRMSHDIRTPLNGILGMLDIAQKNETNPKALQECHEKMRTAAFHLKALVNDVLDMQRMETDRFFLEQIPFDIREILDNCWSMLEAQASRLDITLKKIKPGSLKYPYLIGSPLHIRQIFMNLLSNAIKYNKPGGSISIHAKIIRQVHQNVIYKFIISDTGIGISPEFQKHIFEPFAQEDTGARTIYKGTGLGMAIVHRLVQEMGGTIQLKSEKNVGSTFTLILPFTIDEHQPSASAETATDTPADLTDLHILVVEDNELNLEIAVFSLEAAGLNVSTAINGLEAVQLFEKSKPYEYDIILMDIMMPVMNGLDAAKAIRELSRPDAPTVPIIALSANAFAEDIQKSKNAGINEHLAKPLEMDKVLKVIASYCK</sequence>
<evidence type="ECO:0000256" key="6">
    <source>
        <dbReference type="ARBA" id="ARBA00022777"/>
    </source>
</evidence>
<dbReference type="Gene3D" id="3.40.50.2300">
    <property type="match status" value="1"/>
</dbReference>
<dbReference type="InterPro" id="IPR036097">
    <property type="entry name" value="HisK_dim/P_sf"/>
</dbReference>
<dbReference type="InterPro" id="IPR035965">
    <property type="entry name" value="PAS-like_dom_sf"/>
</dbReference>
<dbReference type="Gene3D" id="3.30.450.20">
    <property type="entry name" value="PAS domain"/>
    <property type="match status" value="1"/>
</dbReference>
<dbReference type="SUPFAM" id="SSF52172">
    <property type="entry name" value="CheY-like"/>
    <property type="match status" value="1"/>
</dbReference>
<dbReference type="CDD" id="cd17546">
    <property type="entry name" value="REC_hyHK_CKI1_RcsC-like"/>
    <property type="match status" value="1"/>
</dbReference>
<accession>A0A173QXQ5</accession>